<keyword evidence="2" id="KW-0472">Membrane</keyword>
<evidence type="ECO:0000256" key="2">
    <source>
        <dbReference type="SAM" id="Phobius"/>
    </source>
</evidence>
<keyword evidence="2" id="KW-0812">Transmembrane</keyword>
<sequence length="461" mass="47621">MAEPGSGTASTAGKGKALTPGRLAGAGAVACVVLAAAVLAAASQTPAPAGGTGPSWPLPGVEAPEPTLGVTFEQLDGLYTGLGMRVRPFEDKTTDGTVWLATFPDSLRLAVQIRAIGAHIGEISLVGTRSLDDSAPADSIRQAMQETLRLVFPDWDNAQGWLSSAMESGASTLERDGRTVRFRTAGDHIPSLLITGLATSGDTPRPVTAARPLEKLPARPAPDRLRKDSRPNPPSAGAGPDGTPPPWLATEPATQHGRDSALASPSPAGTGTGEVAGEKPAQAPATAVSEPQGPETGPNSAPGPTPATTAAKVPGIGITVAQLQALLDREAFQTTSRKAWEDTTEGSTGTRFPEFIETGTGGGTVRVLYYTMLDVDTKSANRTRAAEIMGELLALAFPDWPEASLVPDEIIREGEAVRKGLAAKRDGRLIQIVWNTDDANGGNLILRLSLEAQPARAGTSP</sequence>
<keyword evidence="4" id="KW-1185">Reference proteome</keyword>
<name>A0A8J7CC41_9PROT</name>
<dbReference type="Proteomes" id="UP000631034">
    <property type="component" value="Unassembled WGS sequence"/>
</dbReference>
<reference evidence="3" key="1">
    <citation type="submission" date="2020-10" db="EMBL/GenBank/DDBJ databases">
        <title>Genome sequence of the unusual species of purple photosynthetic bacteria, Phaeovibrio sulfidiphilus DSM 23193, type strain.</title>
        <authorList>
            <person name="Kyndt J.A."/>
            <person name="Meyer T.E."/>
        </authorList>
    </citation>
    <scope>NUCLEOTIDE SEQUENCE</scope>
    <source>
        <strain evidence="3">DSM 23193</strain>
    </source>
</reference>
<feature type="compositionally biased region" description="Basic and acidic residues" evidence="1">
    <location>
        <begin position="212"/>
        <end position="230"/>
    </location>
</feature>
<keyword evidence="2" id="KW-1133">Transmembrane helix</keyword>
<feature type="region of interest" description="Disordered" evidence="1">
    <location>
        <begin position="196"/>
        <end position="311"/>
    </location>
</feature>
<feature type="region of interest" description="Disordered" evidence="1">
    <location>
        <begin position="335"/>
        <end position="357"/>
    </location>
</feature>
<evidence type="ECO:0000313" key="3">
    <source>
        <dbReference type="EMBL" id="MBE1236873.1"/>
    </source>
</evidence>
<gene>
    <name evidence="3" type="ORF">IHV25_04325</name>
</gene>
<comment type="caution">
    <text evidence="3">The sequence shown here is derived from an EMBL/GenBank/DDBJ whole genome shotgun (WGS) entry which is preliminary data.</text>
</comment>
<evidence type="ECO:0000313" key="4">
    <source>
        <dbReference type="Proteomes" id="UP000631034"/>
    </source>
</evidence>
<proteinExistence type="predicted"/>
<accession>A0A8J7CC41</accession>
<dbReference type="RefSeq" id="WP_192533872.1">
    <property type="nucleotide sequence ID" value="NZ_JACZHT010000002.1"/>
</dbReference>
<organism evidence="3 4">
    <name type="scientific">Phaeovibrio sulfidiphilus</name>
    <dbReference type="NCBI Taxonomy" id="1220600"/>
    <lineage>
        <taxon>Bacteria</taxon>
        <taxon>Pseudomonadati</taxon>
        <taxon>Pseudomonadota</taxon>
        <taxon>Alphaproteobacteria</taxon>
        <taxon>Rhodospirillales</taxon>
        <taxon>Rhodospirillaceae</taxon>
        <taxon>Phaeovibrio</taxon>
    </lineage>
</organism>
<dbReference type="AlphaFoldDB" id="A0A8J7CC41"/>
<protein>
    <submittedName>
        <fullName evidence="3">Uncharacterized protein</fullName>
    </submittedName>
</protein>
<dbReference type="EMBL" id="JACZHT010000002">
    <property type="protein sequence ID" value="MBE1236873.1"/>
    <property type="molecule type" value="Genomic_DNA"/>
</dbReference>
<feature type="transmembrane region" description="Helical" evidence="2">
    <location>
        <begin position="23"/>
        <end position="42"/>
    </location>
</feature>
<feature type="compositionally biased region" description="Low complexity" evidence="1">
    <location>
        <begin position="296"/>
        <end position="311"/>
    </location>
</feature>
<evidence type="ECO:0000256" key="1">
    <source>
        <dbReference type="SAM" id="MobiDB-lite"/>
    </source>
</evidence>